<keyword evidence="2" id="KW-1185">Reference proteome</keyword>
<protein>
    <submittedName>
        <fullName evidence="1">Uncharacterized protein</fullName>
    </submittedName>
</protein>
<dbReference type="EMBL" id="KZ293500">
    <property type="protein sequence ID" value="PBK59612.1"/>
    <property type="molecule type" value="Genomic_DNA"/>
</dbReference>
<reference evidence="2" key="1">
    <citation type="journal article" date="2017" name="Nat. Ecol. Evol.">
        <title>Genome expansion and lineage-specific genetic innovations in the forest pathogenic fungi Armillaria.</title>
        <authorList>
            <person name="Sipos G."/>
            <person name="Prasanna A.N."/>
            <person name="Walter M.C."/>
            <person name="O'Connor E."/>
            <person name="Balint B."/>
            <person name="Krizsan K."/>
            <person name="Kiss B."/>
            <person name="Hess J."/>
            <person name="Varga T."/>
            <person name="Slot J."/>
            <person name="Riley R."/>
            <person name="Boka B."/>
            <person name="Rigling D."/>
            <person name="Barry K."/>
            <person name="Lee J."/>
            <person name="Mihaltcheva S."/>
            <person name="LaButti K."/>
            <person name="Lipzen A."/>
            <person name="Waldron R."/>
            <person name="Moloney N.M."/>
            <person name="Sperisen C."/>
            <person name="Kredics L."/>
            <person name="Vagvoelgyi C."/>
            <person name="Patrignani A."/>
            <person name="Fitzpatrick D."/>
            <person name="Nagy I."/>
            <person name="Doyle S."/>
            <person name="Anderson J.B."/>
            <person name="Grigoriev I.V."/>
            <person name="Gueldener U."/>
            <person name="Muensterkoetter M."/>
            <person name="Nagy L.G."/>
        </authorList>
    </citation>
    <scope>NUCLEOTIDE SEQUENCE [LARGE SCALE GENOMIC DNA]</scope>
    <source>
        <strain evidence="2">28-4</strain>
    </source>
</reference>
<dbReference type="Proteomes" id="UP000218334">
    <property type="component" value="Unassembled WGS sequence"/>
</dbReference>
<sequence length="222" mass="24504">MAALPSFASFCNDWFPPESLPVLRQMLSHSGAIFYGLEVLRFLRTIPSSLKPALNIAVPSEYQGSFAALLCLHGYVSDGFDSPACNHTRPIAKLYENFTHFGSGRKITLVLSLHSAMAVVLFAPSTVDMAIVTARRCIVLYPTLVMELKVSLNLGTRTSLEHLNEYSITCLQEVGPVGDEIFGSRYVGDDLCYQFEFQDGTADDYLRLNHPFLVLKPAFDGG</sequence>
<evidence type="ECO:0000313" key="2">
    <source>
        <dbReference type="Proteomes" id="UP000218334"/>
    </source>
</evidence>
<evidence type="ECO:0000313" key="1">
    <source>
        <dbReference type="EMBL" id="PBK59612.1"/>
    </source>
</evidence>
<dbReference type="AlphaFoldDB" id="A0A2H3AXN5"/>
<gene>
    <name evidence="1" type="ORF">ARMSODRAFT_1027243</name>
</gene>
<proteinExistence type="predicted"/>
<accession>A0A2H3AXN5</accession>
<name>A0A2H3AXN5_9AGAR</name>
<organism evidence="1 2">
    <name type="scientific">Armillaria solidipes</name>
    <dbReference type="NCBI Taxonomy" id="1076256"/>
    <lineage>
        <taxon>Eukaryota</taxon>
        <taxon>Fungi</taxon>
        <taxon>Dikarya</taxon>
        <taxon>Basidiomycota</taxon>
        <taxon>Agaricomycotina</taxon>
        <taxon>Agaricomycetes</taxon>
        <taxon>Agaricomycetidae</taxon>
        <taxon>Agaricales</taxon>
        <taxon>Marasmiineae</taxon>
        <taxon>Physalacriaceae</taxon>
        <taxon>Armillaria</taxon>
    </lineage>
</organism>